<dbReference type="AlphaFoldDB" id="A0AAD6MKA6"/>
<proteinExistence type="predicted"/>
<name>A0AAD6MKA6_9ROSI</name>
<protein>
    <submittedName>
        <fullName evidence="1">Uncharacterized protein</fullName>
    </submittedName>
</protein>
<accession>A0AAD6MKA6</accession>
<comment type="caution">
    <text evidence="1">The sequence shown here is derived from an EMBL/GenBank/DDBJ whole genome shotgun (WGS) entry which is preliminary data.</text>
</comment>
<evidence type="ECO:0000313" key="2">
    <source>
        <dbReference type="Proteomes" id="UP001164929"/>
    </source>
</evidence>
<sequence length="90" mass="10601">MLGYPSLNFPSPCKLSPPILSNHSLGFEQNSISKKPKNYHRSITFCTLWSYTGLVYPSWTIYETLVRYKWRNIYHWESNHITVSVSLLDF</sequence>
<dbReference type="Proteomes" id="UP001164929">
    <property type="component" value="Chromosome 8"/>
</dbReference>
<keyword evidence="2" id="KW-1185">Reference proteome</keyword>
<evidence type="ECO:0000313" key="1">
    <source>
        <dbReference type="EMBL" id="KAJ6986759.1"/>
    </source>
</evidence>
<organism evidence="1 2">
    <name type="scientific">Populus alba x Populus x berolinensis</name>
    <dbReference type="NCBI Taxonomy" id="444605"/>
    <lineage>
        <taxon>Eukaryota</taxon>
        <taxon>Viridiplantae</taxon>
        <taxon>Streptophyta</taxon>
        <taxon>Embryophyta</taxon>
        <taxon>Tracheophyta</taxon>
        <taxon>Spermatophyta</taxon>
        <taxon>Magnoliopsida</taxon>
        <taxon>eudicotyledons</taxon>
        <taxon>Gunneridae</taxon>
        <taxon>Pentapetalae</taxon>
        <taxon>rosids</taxon>
        <taxon>fabids</taxon>
        <taxon>Malpighiales</taxon>
        <taxon>Salicaceae</taxon>
        <taxon>Saliceae</taxon>
        <taxon>Populus</taxon>
    </lineage>
</organism>
<dbReference type="EMBL" id="JAQIZT010000008">
    <property type="protein sequence ID" value="KAJ6986759.1"/>
    <property type="molecule type" value="Genomic_DNA"/>
</dbReference>
<reference evidence="1" key="1">
    <citation type="journal article" date="2023" name="Mol. Ecol. Resour.">
        <title>Chromosome-level genome assembly of a triploid poplar Populus alba 'Berolinensis'.</title>
        <authorList>
            <person name="Chen S."/>
            <person name="Yu Y."/>
            <person name="Wang X."/>
            <person name="Wang S."/>
            <person name="Zhang T."/>
            <person name="Zhou Y."/>
            <person name="He R."/>
            <person name="Meng N."/>
            <person name="Wang Y."/>
            <person name="Liu W."/>
            <person name="Liu Z."/>
            <person name="Liu J."/>
            <person name="Guo Q."/>
            <person name="Huang H."/>
            <person name="Sederoff R.R."/>
            <person name="Wang G."/>
            <person name="Qu G."/>
            <person name="Chen S."/>
        </authorList>
    </citation>
    <scope>NUCLEOTIDE SEQUENCE</scope>
    <source>
        <strain evidence="1">SC-2020</strain>
    </source>
</reference>
<gene>
    <name evidence="1" type="ORF">NC653_020097</name>
</gene>